<dbReference type="Pfam" id="PF06958">
    <property type="entry name" value="Pyocin_S"/>
    <property type="match status" value="1"/>
</dbReference>
<keyword evidence="4" id="KW-1185">Reference proteome</keyword>
<evidence type="ECO:0000313" key="4">
    <source>
        <dbReference type="Proteomes" id="UP000078431"/>
    </source>
</evidence>
<sequence>MRLAQLAEFGGKAPTRVRFRWEDDGNGHLSPKGCRTPTESGLSEVPVRGKTAMSEKQTSLLPPIRH</sequence>
<dbReference type="AlphaFoldDB" id="A0AA91IRH3"/>
<feature type="region of interest" description="Disordered" evidence="1">
    <location>
        <begin position="20"/>
        <end position="66"/>
    </location>
</feature>
<reference evidence="3 4" key="1">
    <citation type="submission" date="2016-04" db="EMBL/GenBank/DDBJ databases">
        <title>ATOL: Assembling a taxonomically balanced genome-scale reconstruction of the evolutionary history of the Enterobacteriaceae.</title>
        <authorList>
            <person name="Plunkett G.III."/>
            <person name="Neeno-Eckwall E.C."/>
            <person name="Glasner J.D."/>
            <person name="Perna N.T."/>
        </authorList>
    </citation>
    <scope>NUCLEOTIDE SEQUENCE [LARGE SCALE GENOMIC DNA]</scope>
    <source>
        <strain evidence="3 4">ATCC 12841</strain>
    </source>
</reference>
<evidence type="ECO:0000313" key="3">
    <source>
        <dbReference type="EMBL" id="OAT60924.1"/>
    </source>
</evidence>
<dbReference type="Proteomes" id="UP000078431">
    <property type="component" value="Unassembled WGS sequence"/>
</dbReference>
<dbReference type="InterPro" id="IPR016128">
    <property type="entry name" value="Pyosin/cloacin_T_dom"/>
</dbReference>
<feature type="domain" description="Pyosin/cloacin translocation" evidence="2">
    <location>
        <begin position="4"/>
        <end position="56"/>
    </location>
</feature>
<proteinExistence type="predicted"/>
<dbReference type="EMBL" id="LXEX01000005">
    <property type="protein sequence ID" value="OAT60924.1"/>
    <property type="molecule type" value="Genomic_DNA"/>
</dbReference>
<accession>A0AA91IRH3</accession>
<comment type="caution">
    <text evidence="3">The sequence shown here is derived from an EMBL/GenBank/DDBJ whole genome shotgun (WGS) entry which is preliminary data.</text>
</comment>
<organism evidence="3 4">
    <name type="scientific">Obesumbacterium proteus ATCC 12841</name>
    <dbReference type="NCBI Taxonomy" id="1354268"/>
    <lineage>
        <taxon>Bacteria</taxon>
        <taxon>Pseudomonadati</taxon>
        <taxon>Pseudomonadota</taxon>
        <taxon>Gammaproteobacteria</taxon>
        <taxon>Enterobacterales</taxon>
        <taxon>Hafniaceae</taxon>
        <taxon>Obesumbacterium</taxon>
    </lineage>
</organism>
<gene>
    <name evidence="3" type="ORF">M993_00398</name>
</gene>
<evidence type="ECO:0000259" key="2">
    <source>
        <dbReference type="Pfam" id="PF06958"/>
    </source>
</evidence>
<name>A0AA91IRH3_9GAMM</name>
<evidence type="ECO:0000256" key="1">
    <source>
        <dbReference type="SAM" id="MobiDB-lite"/>
    </source>
</evidence>
<protein>
    <recommendedName>
        <fullName evidence="2">Pyosin/cloacin translocation domain-containing protein</fullName>
    </recommendedName>
</protein>
<dbReference type="RefSeq" id="WP_071889883.1">
    <property type="nucleotide sequence ID" value="NZ_LXEX01000005.1"/>
</dbReference>